<dbReference type="EC" id="1.3.98.3" evidence="14"/>
<reference evidence="16 17" key="1">
    <citation type="submission" date="2021-06" db="EMBL/GenBank/DDBJ databases">
        <authorList>
            <person name="Lee D.H."/>
        </authorList>
    </citation>
    <scope>NUCLEOTIDE SEQUENCE [LARGE SCALE GENOMIC DNA]</scope>
    <source>
        <strain evidence="16 17">MMS21-HV4-11</strain>
    </source>
</reference>
<evidence type="ECO:0000313" key="17">
    <source>
        <dbReference type="Proteomes" id="UP000727907"/>
    </source>
</evidence>
<dbReference type="Proteomes" id="UP000727907">
    <property type="component" value="Unassembled WGS sequence"/>
</dbReference>
<keyword evidence="10 14" id="KW-0408">Iron</keyword>
<evidence type="ECO:0000256" key="12">
    <source>
        <dbReference type="ARBA" id="ARBA00023244"/>
    </source>
</evidence>
<evidence type="ECO:0000256" key="4">
    <source>
        <dbReference type="ARBA" id="ARBA00011245"/>
    </source>
</evidence>
<evidence type="ECO:0000256" key="5">
    <source>
        <dbReference type="ARBA" id="ARBA00022485"/>
    </source>
</evidence>
<comment type="caution">
    <text evidence="16">The sequence shown here is derived from an EMBL/GenBank/DDBJ whole genome shotgun (WGS) entry which is preliminary data.</text>
</comment>
<keyword evidence="17" id="KW-1185">Reference proteome</keyword>
<dbReference type="InterPro" id="IPR007197">
    <property type="entry name" value="rSAM"/>
</dbReference>
<dbReference type="GO" id="GO:0051989">
    <property type="term" value="F:coproporphyrinogen dehydrogenase activity"/>
    <property type="evidence" value="ECO:0007669"/>
    <property type="project" value="UniProtKB-EC"/>
</dbReference>
<organism evidence="16 17">
    <name type="scientific">Reyranella humidisoli</name>
    <dbReference type="NCBI Taxonomy" id="2849149"/>
    <lineage>
        <taxon>Bacteria</taxon>
        <taxon>Pseudomonadati</taxon>
        <taxon>Pseudomonadota</taxon>
        <taxon>Alphaproteobacteria</taxon>
        <taxon>Hyphomicrobiales</taxon>
        <taxon>Reyranellaceae</taxon>
        <taxon>Reyranella</taxon>
    </lineage>
</organism>
<keyword evidence="8 14" id="KW-0479">Metal-binding</keyword>
<evidence type="ECO:0000256" key="13">
    <source>
        <dbReference type="ARBA" id="ARBA00048321"/>
    </source>
</evidence>
<feature type="domain" description="Radical SAM core" evidence="15">
    <location>
        <begin position="45"/>
        <end position="281"/>
    </location>
</feature>
<dbReference type="InterPro" id="IPR006638">
    <property type="entry name" value="Elp3/MiaA/NifB-like_rSAM"/>
</dbReference>
<dbReference type="PROSITE" id="PS51918">
    <property type="entry name" value="RADICAL_SAM"/>
    <property type="match status" value="1"/>
</dbReference>
<gene>
    <name evidence="16" type="primary">hemN</name>
    <name evidence="16" type="ORF">KQ910_04005</name>
</gene>
<protein>
    <recommendedName>
        <fullName evidence="14">Coproporphyrinogen-III oxidase</fullName>
        <ecNumber evidence="14">1.3.98.3</ecNumber>
    </recommendedName>
</protein>
<keyword evidence="5 14" id="KW-0004">4Fe-4S</keyword>
<dbReference type="EMBL" id="JAHOPB010000001">
    <property type="protein sequence ID" value="MBU8872910.1"/>
    <property type="molecule type" value="Genomic_DNA"/>
</dbReference>
<evidence type="ECO:0000256" key="10">
    <source>
        <dbReference type="ARBA" id="ARBA00023004"/>
    </source>
</evidence>
<name>A0ABS6II29_9HYPH</name>
<dbReference type="NCBIfam" id="TIGR00538">
    <property type="entry name" value="hemN"/>
    <property type="match status" value="1"/>
</dbReference>
<comment type="pathway">
    <text evidence="2 14">Porphyrin-containing compound metabolism; protoporphyrin-IX biosynthesis; protoporphyrinogen-IX from coproporphyrinogen-III (AdoMet route): step 1/1.</text>
</comment>
<keyword evidence="9 14" id="KW-0560">Oxidoreductase</keyword>
<evidence type="ECO:0000259" key="15">
    <source>
        <dbReference type="PROSITE" id="PS51918"/>
    </source>
</evidence>
<evidence type="ECO:0000256" key="7">
    <source>
        <dbReference type="ARBA" id="ARBA00022691"/>
    </source>
</evidence>
<evidence type="ECO:0000256" key="3">
    <source>
        <dbReference type="ARBA" id="ARBA00005493"/>
    </source>
</evidence>
<accession>A0ABS6II29</accession>
<evidence type="ECO:0000256" key="2">
    <source>
        <dbReference type="ARBA" id="ARBA00004785"/>
    </source>
</evidence>
<dbReference type="InterPro" id="IPR004558">
    <property type="entry name" value="Coprogen_oxidase_HemN"/>
</dbReference>
<keyword evidence="11 14" id="KW-0411">Iron-sulfur</keyword>
<evidence type="ECO:0000256" key="6">
    <source>
        <dbReference type="ARBA" id="ARBA00022490"/>
    </source>
</evidence>
<dbReference type="PIRSF" id="PIRSF000167">
    <property type="entry name" value="HemN"/>
    <property type="match status" value="1"/>
</dbReference>
<evidence type="ECO:0000256" key="11">
    <source>
        <dbReference type="ARBA" id="ARBA00023014"/>
    </source>
</evidence>
<dbReference type="InterPro" id="IPR034505">
    <property type="entry name" value="Coproporphyrinogen-III_oxidase"/>
</dbReference>
<sequence>MDGTNLTRRSLAAYDRPVPRYTSYPTAAQFHAAVGPSDHRAWLAALPDDRATVYLHVPFCKQLCWYCACNTSAMSRTQPLDDYAQALMREIDLVADAVPHLLVGTIQWGGGTPSQLGAVRLAQVSRHLAGRFDRASSAETSVEVDPRFCDEAFVAAMVDAGVTRVSVGVQDFDIDVQSAINRLQSVEVTGAAIGRFRDSGVRHVNIDLVYGLPRQTLDSLSRTLDVALAIRPERFAVFGYAHVPWMKTRQQLIDVSTLPGLPERAAMADLVAERLVAAGYNRIGLDHFALPADPLATAAGRGQLRRSFQGYVAEALPSVVGLGASAISSLPQGFVQNASDTKRYQSAIAAGLLATERGVATHAADRLRAEIIDRLMCNFSADLGEICRRHEFAVGPFLAGIAELPALIDDGLVRLDGDRLHVTDRGQPLVRFVCAAFDQYLAQGKGRHSSGI</sequence>
<dbReference type="RefSeq" id="WP_216957187.1">
    <property type="nucleotide sequence ID" value="NZ_JAHOPB010000001.1"/>
</dbReference>
<dbReference type="Pfam" id="PF04055">
    <property type="entry name" value="Radical_SAM"/>
    <property type="match status" value="1"/>
</dbReference>
<comment type="subunit">
    <text evidence="4">Monomer.</text>
</comment>
<keyword evidence="12 14" id="KW-0627">Porphyrin biosynthesis</keyword>
<dbReference type="PANTHER" id="PTHR13932">
    <property type="entry name" value="COPROPORPHYRINIGEN III OXIDASE"/>
    <property type="match status" value="1"/>
</dbReference>
<evidence type="ECO:0000256" key="9">
    <source>
        <dbReference type="ARBA" id="ARBA00023002"/>
    </source>
</evidence>
<dbReference type="SFLD" id="SFLDG01065">
    <property type="entry name" value="anaerobic_coproporphyrinogen-I"/>
    <property type="match status" value="1"/>
</dbReference>
<dbReference type="InterPro" id="IPR010723">
    <property type="entry name" value="HemN_C"/>
</dbReference>
<dbReference type="CDD" id="cd01335">
    <property type="entry name" value="Radical_SAM"/>
    <property type="match status" value="1"/>
</dbReference>
<comment type="cofactor">
    <cofactor evidence="14">
        <name>[4Fe-4S] cluster</name>
        <dbReference type="ChEBI" id="CHEBI:49883"/>
    </cofactor>
    <text evidence="14">Binds 1 [4Fe-4S] cluster. The cluster is coordinated with 3 cysteines and an exchangeable S-adenosyl-L-methionine.</text>
</comment>
<dbReference type="PANTHER" id="PTHR13932:SF6">
    <property type="entry name" value="OXYGEN-INDEPENDENT COPROPORPHYRINOGEN III OXIDASE"/>
    <property type="match status" value="1"/>
</dbReference>
<evidence type="ECO:0000256" key="8">
    <source>
        <dbReference type="ARBA" id="ARBA00022723"/>
    </source>
</evidence>
<dbReference type="SMART" id="SM00729">
    <property type="entry name" value="Elp3"/>
    <property type="match status" value="1"/>
</dbReference>
<evidence type="ECO:0000256" key="1">
    <source>
        <dbReference type="ARBA" id="ARBA00004496"/>
    </source>
</evidence>
<keyword evidence="6 14" id="KW-0963">Cytoplasm</keyword>
<evidence type="ECO:0000313" key="16">
    <source>
        <dbReference type="EMBL" id="MBU8872910.1"/>
    </source>
</evidence>
<comment type="similarity">
    <text evidence="3 14">Belongs to the anaerobic coproporphyrinogen-III oxidase family.</text>
</comment>
<keyword evidence="7 14" id="KW-0949">S-adenosyl-L-methionine</keyword>
<dbReference type="Pfam" id="PF06969">
    <property type="entry name" value="HemN_C"/>
    <property type="match status" value="1"/>
</dbReference>
<comment type="subcellular location">
    <subcellularLocation>
        <location evidence="1 14">Cytoplasm</location>
    </subcellularLocation>
</comment>
<dbReference type="SFLD" id="SFLDS00029">
    <property type="entry name" value="Radical_SAM"/>
    <property type="match status" value="1"/>
</dbReference>
<proteinExistence type="inferred from homology"/>
<evidence type="ECO:0000256" key="14">
    <source>
        <dbReference type="PIRNR" id="PIRNR000167"/>
    </source>
</evidence>
<comment type="catalytic activity">
    <reaction evidence="13 14">
        <text>coproporphyrinogen III + 2 S-adenosyl-L-methionine = protoporphyrinogen IX + 2 5'-deoxyadenosine + 2 L-methionine + 2 CO2</text>
        <dbReference type="Rhea" id="RHEA:15425"/>
        <dbReference type="ChEBI" id="CHEBI:16526"/>
        <dbReference type="ChEBI" id="CHEBI:17319"/>
        <dbReference type="ChEBI" id="CHEBI:57307"/>
        <dbReference type="ChEBI" id="CHEBI:57309"/>
        <dbReference type="ChEBI" id="CHEBI:57844"/>
        <dbReference type="ChEBI" id="CHEBI:59789"/>
        <dbReference type="EC" id="1.3.98.3"/>
    </reaction>
</comment>